<dbReference type="AlphaFoldDB" id="A0A251T4L4"/>
<keyword evidence="2" id="KW-0812">Transmembrane</keyword>
<sequence>MDTENKFSPSSLPIKKPPSHHSFSHNFCYKSNNHNYFTVIVSPAITLIPPLLDLMIWGRG</sequence>
<dbReference type="InParanoid" id="A0A251T4L4"/>
<evidence type="ECO:0008006" key="6">
    <source>
        <dbReference type="Google" id="ProtNLM"/>
    </source>
</evidence>
<dbReference type="Gramene" id="mRNA:HanXRQr2_Chr12g0553771">
    <property type="protein sequence ID" value="mRNA:HanXRQr2_Chr12g0553771"/>
    <property type="gene ID" value="HanXRQr2_Chr12g0553771"/>
</dbReference>
<dbReference type="EMBL" id="MNCJ02000327">
    <property type="protein sequence ID" value="KAF5778963.1"/>
    <property type="molecule type" value="Genomic_DNA"/>
</dbReference>
<evidence type="ECO:0000256" key="2">
    <source>
        <dbReference type="SAM" id="Phobius"/>
    </source>
</evidence>
<evidence type="ECO:0000313" key="4">
    <source>
        <dbReference type="EMBL" id="OTG06055.1"/>
    </source>
</evidence>
<keyword evidence="2" id="KW-1133">Transmembrane helix</keyword>
<evidence type="ECO:0000256" key="1">
    <source>
        <dbReference type="SAM" id="MobiDB-lite"/>
    </source>
</evidence>
<name>A0A251T4L4_HELAN</name>
<dbReference type="EMBL" id="CM007901">
    <property type="protein sequence ID" value="OTG06055.1"/>
    <property type="molecule type" value="Genomic_DNA"/>
</dbReference>
<keyword evidence="5" id="KW-1185">Reference proteome</keyword>
<proteinExistence type="predicted"/>
<reference evidence="4" key="2">
    <citation type="submission" date="2017-02" db="EMBL/GenBank/DDBJ databases">
        <title>Sunflower complete genome.</title>
        <authorList>
            <person name="Langlade N."/>
            <person name="Munos S."/>
        </authorList>
    </citation>
    <scope>NUCLEOTIDE SEQUENCE [LARGE SCALE GENOMIC DNA]</scope>
    <source>
        <tissue evidence="4">Leaves</tissue>
    </source>
</reference>
<dbReference type="Proteomes" id="UP000215914">
    <property type="component" value="Chromosome 12"/>
</dbReference>
<protein>
    <recommendedName>
        <fullName evidence="6">Transmembrane protein</fullName>
    </recommendedName>
</protein>
<feature type="transmembrane region" description="Helical" evidence="2">
    <location>
        <begin position="36"/>
        <end position="57"/>
    </location>
</feature>
<feature type="region of interest" description="Disordered" evidence="1">
    <location>
        <begin position="1"/>
        <end position="21"/>
    </location>
</feature>
<organism evidence="4 5">
    <name type="scientific">Helianthus annuus</name>
    <name type="common">Common sunflower</name>
    <dbReference type="NCBI Taxonomy" id="4232"/>
    <lineage>
        <taxon>Eukaryota</taxon>
        <taxon>Viridiplantae</taxon>
        <taxon>Streptophyta</taxon>
        <taxon>Embryophyta</taxon>
        <taxon>Tracheophyta</taxon>
        <taxon>Spermatophyta</taxon>
        <taxon>Magnoliopsida</taxon>
        <taxon>eudicotyledons</taxon>
        <taxon>Gunneridae</taxon>
        <taxon>Pentapetalae</taxon>
        <taxon>asterids</taxon>
        <taxon>campanulids</taxon>
        <taxon>Asterales</taxon>
        <taxon>Asteraceae</taxon>
        <taxon>Asteroideae</taxon>
        <taxon>Heliantheae alliance</taxon>
        <taxon>Heliantheae</taxon>
        <taxon>Helianthus</taxon>
    </lineage>
</organism>
<reference evidence="3" key="3">
    <citation type="submission" date="2020-06" db="EMBL/GenBank/DDBJ databases">
        <title>Helianthus annuus Genome sequencing and assembly Release 2.</title>
        <authorList>
            <person name="Gouzy J."/>
            <person name="Langlade N."/>
            <person name="Munos S."/>
        </authorList>
    </citation>
    <scope>NUCLEOTIDE SEQUENCE</scope>
    <source>
        <tissue evidence="3">Leaves</tissue>
    </source>
</reference>
<gene>
    <name evidence="4" type="ORF">HannXRQ_Chr12g0380491</name>
    <name evidence="3" type="ORF">HanXRQr2_Chr12g0553771</name>
</gene>
<accession>A0A251T4L4</accession>
<keyword evidence="2" id="KW-0472">Membrane</keyword>
<evidence type="ECO:0000313" key="5">
    <source>
        <dbReference type="Proteomes" id="UP000215914"/>
    </source>
</evidence>
<reference evidence="3 5" key="1">
    <citation type="journal article" date="2017" name="Nature">
        <title>The sunflower genome provides insights into oil metabolism, flowering and Asterid evolution.</title>
        <authorList>
            <person name="Badouin H."/>
            <person name="Gouzy J."/>
            <person name="Grassa C.J."/>
            <person name="Murat F."/>
            <person name="Staton S.E."/>
            <person name="Cottret L."/>
            <person name="Lelandais-Briere C."/>
            <person name="Owens G.L."/>
            <person name="Carrere S."/>
            <person name="Mayjonade B."/>
            <person name="Legrand L."/>
            <person name="Gill N."/>
            <person name="Kane N.C."/>
            <person name="Bowers J.E."/>
            <person name="Hubner S."/>
            <person name="Bellec A."/>
            <person name="Berard A."/>
            <person name="Berges H."/>
            <person name="Blanchet N."/>
            <person name="Boniface M.C."/>
            <person name="Brunel D."/>
            <person name="Catrice O."/>
            <person name="Chaidir N."/>
            <person name="Claudel C."/>
            <person name="Donnadieu C."/>
            <person name="Faraut T."/>
            <person name="Fievet G."/>
            <person name="Helmstetter N."/>
            <person name="King M."/>
            <person name="Knapp S.J."/>
            <person name="Lai Z."/>
            <person name="Le Paslier M.C."/>
            <person name="Lippi Y."/>
            <person name="Lorenzon L."/>
            <person name="Mandel J.R."/>
            <person name="Marage G."/>
            <person name="Marchand G."/>
            <person name="Marquand E."/>
            <person name="Bret-Mestries E."/>
            <person name="Morien E."/>
            <person name="Nambeesan S."/>
            <person name="Nguyen T."/>
            <person name="Pegot-Espagnet P."/>
            <person name="Pouilly N."/>
            <person name="Raftis F."/>
            <person name="Sallet E."/>
            <person name="Schiex T."/>
            <person name="Thomas J."/>
            <person name="Vandecasteele C."/>
            <person name="Vares D."/>
            <person name="Vear F."/>
            <person name="Vautrin S."/>
            <person name="Crespi M."/>
            <person name="Mangin B."/>
            <person name="Burke J.M."/>
            <person name="Salse J."/>
            <person name="Munos S."/>
            <person name="Vincourt P."/>
            <person name="Rieseberg L.H."/>
            <person name="Langlade N.B."/>
        </authorList>
    </citation>
    <scope>NUCLEOTIDE SEQUENCE [LARGE SCALE GENOMIC DNA]</scope>
    <source>
        <strain evidence="5">cv. SF193</strain>
        <tissue evidence="3">Leaves</tissue>
    </source>
</reference>
<evidence type="ECO:0000313" key="3">
    <source>
        <dbReference type="EMBL" id="KAF5778963.1"/>
    </source>
</evidence>